<organism evidence="1 2">
    <name type="scientific">Candidatus Entotheonella gemina</name>
    <dbReference type="NCBI Taxonomy" id="1429439"/>
    <lineage>
        <taxon>Bacteria</taxon>
        <taxon>Pseudomonadati</taxon>
        <taxon>Nitrospinota/Tectimicrobiota group</taxon>
        <taxon>Candidatus Tectimicrobiota</taxon>
        <taxon>Candidatus Entotheonellia</taxon>
        <taxon>Candidatus Entotheonellales</taxon>
        <taxon>Candidatus Entotheonellaceae</taxon>
        <taxon>Candidatus Entotheonella</taxon>
    </lineage>
</organism>
<evidence type="ECO:0000313" key="1">
    <source>
        <dbReference type="EMBL" id="ETX05217.1"/>
    </source>
</evidence>
<gene>
    <name evidence="1" type="ORF">ETSY2_24270</name>
</gene>
<dbReference type="HOGENOM" id="CLU_200990_0_0_7"/>
<dbReference type="AlphaFoldDB" id="W4M6F0"/>
<dbReference type="EMBL" id="AZHX01001010">
    <property type="protein sequence ID" value="ETX05217.1"/>
    <property type="molecule type" value="Genomic_DNA"/>
</dbReference>
<protein>
    <submittedName>
        <fullName evidence="1">Uncharacterized protein</fullName>
    </submittedName>
</protein>
<proteinExistence type="predicted"/>
<dbReference type="Proteomes" id="UP000019140">
    <property type="component" value="Unassembled WGS sequence"/>
</dbReference>
<keyword evidence="2" id="KW-1185">Reference proteome</keyword>
<reference evidence="1 2" key="1">
    <citation type="journal article" date="2014" name="Nature">
        <title>An environmental bacterial taxon with a large and distinct metabolic repertoire.</title>
        <authorList>
            <person name="Wilson M.C."/>
            <person name="Mori T."/>
            <person name="Ruckert C."/>
            <person name="Uria A.R."/>
            <person name="Helf M.J."/>
            <person name="Takada K."/>
            <person name="Gernert C."/>
            <person name="Steffens U.A."/>
            <person name="Heycke N."/>
            <person name="Schmitt S."/>
            <person name="Rinke C."/>
            <person name="Helfrich E.J."/>
            <person name="Brachmann A.O."/>
            <person name="Gurgui C."/>
            <person name="Wakimoto T."/>
            <person name="Kracht M."/>
            <person name="Crusemann M."/>
            <person name="Hentschel U."/>
            <person name="Abe I."/>
            <person name="Matsunaga S."/>
            <person name="Kalinowski J."/>
            <person name="Takeyama H."/>
            <person name="Piel J."/>
        </authorList>
    </citation>
    <scope>NUCLEOTIDE SEQUENCE [LARGE SCALE GENOMIC DNA]</scope>
    <source>
        <strain evidence="2">TSY2</strain>
    </source>
</reference>
<accession>W4M6F0</accession>
<comment type="caution">
    <text evidence="1">The sequence shown here is derived from an EMBL/GenBank/DDBJ whole genome shotgun (WGS) entry which is preliminary data.</text>
</comment>
<name>W4M6F0_9BACT</name>
<sequence>MWQDPIVEELHKIRADHAAQFNYDLQALVQHYQQEQRCSLRKMVSFTNRPTEDKPNAPQERIR</sequence>
<evidence type="ECO:0000313" key="2">
    <source>
        <dbReference type="Proteomes" id="UP000019140"/>
    </source>
</evidence>